<accession>M3AHI4</accession>
<gene>
    <name evidence="1" type="ORF">MYCFIDRAFT_180457</name>
</gene>
<dbReference type="KEGG" id="pfj:MYCFIDRAFT_180457"/>
<dbReference type="EMBL" id="KB446572">
    <property type="protein sequence ID" value="EME76972.1"/>
    <property type="molecule type" value="Genomic_DNA"/>
</dbReference>
<dbReference type="HOGENOM" id="CLU_2832262_0_0_1"/>
<evidence type="ECO:0000313" key="2">
    <source>
        <dbReference type="Proteomes" id="UP000016932"/>
    </source>
</evidence>
<dbReference type="VEuPathDB" id="FungiDB:MYCFIDRAFT_180457"/>
<dbReference type="Proteomes" id="UP000016932">
    <property type="component" value="Unassembled WGS sequence"/>
</dbReference>
<proteinExistence type="predicted"/>
<organism evidence="1 2">
    <name type="scientific">Pseudocercospora fijiensis (strain CIRAD86)</name>
    <name type="common">Black leaf streak disease fungus</name>
    <name type="synonym">Mycosphaerella fijiensis</name>
    <dbReference type="NCBI Taxonomy" id="383855"/>
    <lineage>
        <taxon>Eukaryota</taxon>
        <taxon>Fungi</taxon>
        <taxon>Dikarya</taxon>
        <taxon>Ascomycota</taxon>
        <taxon>Pezizomycotina</taxon>
        <taxon>Dothideomycetes</taxon>
        <taxon>Dothideomycetidae</taxon>
        <taxon>Mycosphaerellales</taxon>
        <taxon>Mycosphaerellaceae</taxon>
        <taxon>Pseudocercospora</taxon>
    </lineage>
</organism>
<dbReference type="GeneID" id="19334404"/>
<sequence length="66" mass="7412">MLAYTNRVTFADLVAPRYKDALFSLYPTLLGHEDALANGILPSRCNWQDYELGRTPSGYLAANDNF</sequence>
<name>M3AHI4_PSEFD</name>
<dbReference type="RefSeq" id="XP_007932411.1">
    <property type="nucleotide sequence ID" value="XM_007934220.1"/>
</dbReference>
<dbReference type="AlphaFoldDB" id="M3AHI4"/>
<keyword evidence="2" id="KW-1185">Reference proteome</keyword>
<evidence type="ECO:0000313" key="1">
    <source>
        <dbReference type="EMBL" id="EME76972.1"/>
    </source>
</evidence>
<reference evidence="1 2" key="1">
    <citation type="journal article" date="2012" name="PLoS Pathog.">
        <title>Diverse lifestyles and strategies of plant pathogenesis encoded in the genomes of eighteen Dothideomycetes fungi.</title>
        <authorList>
            <person name="Ohm R.A."/>
            <person name="Feau N."/>
            <person name="Henrissat B."/>
            <person name="Schoch C.L."/>
            <person name="Horwitz B.A."/>
            <person name="Barry K.W."/>
            <person name="Condon B.J."/>
            <person name="Copeland A.C."/>
            <person name="Dhillon B."/>
            <person name="Glaser F."/>
            <person name="Hesse C.N."/>
            <person name="Kosti I."/>
            <person name="LaButti K."/>
            <person name="Lindquist E.A."/>
            <person name="Lucas S."/>
            <person name="Salamov A.A."/>
            <person name="Bradshaw R.E."/>
            <person name="Ciuffetti L."/>
            <person name="Hamelin R.C."/>
            <person name="Kema G.H.J."/>
            <person name="Lawrence C."/>
            <person name="Scott J.A."/>
            <person name="Spatafora J.W."/>
            <person name="Turgeon B.G."/>
            <person name="de Wit P.J.G.M."/>
            <person name="Zhong S."/>
            <person name="Goodwin S.B."/>
            <person name="Grigoriev I.V."/>
        </authorList>
    </citation>
    <scope>NUCLEOTIDE SEQUENCE [LARGE SCALE GENOMIC DNA]</scope>
    <source>
        <strain evidence="1 2">CIRAD86</strain>
    </source>
</reference>
<protein>
    <submittedName>
        <fullName evidence="1">Uncharacterized protein</fullName>
    </submittedName>
</protein>